<feature type="domain" description="DUF7820" evidence="3">
    <location>
        <begin position="442"/>
        <end position="778"/>
    </location>
</feature>
<feature type="compositionally biased region" description="Polar residues" evidence="1">
    <location>
        <begin position="326"/>
        <end position="346"/>
    </location>
</feature>
<sequence length="779" mass="83932">MERRNSNNDEPARQPGNPDVFDDDYEIEPDEDDFMPSVSDGFRPANASGGPGDRQNHDRTDAIQRHASTSKPPQNDLRRAATRNSTAKVRDSMPPESRESRPHGTHDHGPSSPSPLAHRASVSSTGSFATTSNGENPFETGPSHPYGMYPQYTMGRTASVETASTERQPHRSMSLQRPTHPYAMYSQSGIDEGMDEPLPAEPAHPTLPPIQTAIPLGFPGHGNGYHRVLGPDGEEQDIIGPDGHTEQLPPYSRFPEEGPTKASLAAEASASRIIPAPTPVDPEDPFMTPASPVSPLSATFAAPAPALPSAPLLPSVTPARLPPQRPETQTGGAATVTSTYSSQTQIPAEPTESSSASLLTTEQGFSEKAEPTEGKVPWHKRKIRGRIPLGVLVVALGMFLILAVALGAAVGTIVTKKQNNEDKDKSGKPEEPLPQVSGSHGSLFDATPIPTPSGLGSLPTGGFSLPLGIPQESNPGCLTQANQYSAWSCKLTFAPLLITVNNTMTDEGPVQLASMRSGSQVPDGAILYGLQTPDLSSQALQLVLDLDYKAYGPAYHFQSRYDKLVILRPEELNTFSGVLKRQDPTLRQRFQVKPGDLPWYCYWNQTYIEGYIYAEDNSTAASFTFPTAAPSGSPSISYDLDGFLATATTGATPSVVTVAASASSASITPTPNARRDAQSDAAAPPRMPPYPRIVKIEERRLPNSPQPYCQQMLLLDDGKIAPATYGSNGFPKKILLQESDPSYDDYYAARVNEGSNSKRQDLQRRLDPSDSCHCQWMFK</sequence>
<dbReference type="Proteomes" id="UP000663193">
    <property type="component" value="Chromosome 2"/>
</dbReference>
<gene>
    <name evidence="4" type="ORF">JI435_083530</name>
</gene>
<dbReference type="AlphaFoldDB" id="A0A7U2HW83"/>
<proteinExistence type="predicted"/>
<dbReference type="InterPro" id="IPR056722">
    <property type="entry name" value="DUF7820"/>
</dbReference>
<name>A0A7U2HW83_PHANO</name>
<evidence type="ECO:0000256" key="1">
    <source>
        <dbReference type="SAM" id="MobiDB-lite"/>
    </source>
</evidence>
<feature type="compositionally biased region" description="Low complexity" evidence="1">
    <location>
        <begin position="662"/>
        <end position="671"/>
    </location>
</feature>
<feature type="compositionally biased region" description="Polar residues" evidence="1">
    <location>
        <begin position="121"/>
        <end position="135"/>
    </location>
</feature>
<feature type="region of interest" description="Disordered" evidence="1">
    <location>
        <begin position="662"/>
        <end position="689"/>
    </location>
</feature>
<feature type="compositionally biased region" description="Basic and acidic residues" evidence="1">
    <location>
        <begin position="54"/>
        <end position="64"/>
    </location>
</feature>
<evidence type="ECO:0000256" key="2">
    <source>
        <dbReference type="SAM" id="Phobius"/>
    </source>
</evidence>
<feature type="region of interest" description="Disordered" evidence="1">
    <location>
        <begin position="238"/>
        <end position="260"/>
    </location>
</feature>
<reference evidence="5" key="1">
    <citation type="journal article" date="2021" name="BMC Genomics">
        <title>Chromosome-level genome assembly and manually-curated proteome of model necrotroph Parastagonospora nodorum Sn15 reveals a genome-wide trove of candidate effector homologs, and redundancy of virulence-related functions within an accessory chromosome.</title>
        <authorList>
            <person name="Bertazzoni S."/>
            <person name="Jones D.A.B."/>
            <person name="Phan H.T."/>
            <person name="Tan K.-C."/>
            <person name="Hane J.K."/>
        </authorList>
    </citation>
    <scope>NUCLEOTIDE SEQUENCE [LARGE SCALE GENOMIC DNA]</scope>
    <source>
        <strain evidence="5">SN15 / ATCC MYA-4574 / FGSC 10173)</strain>
    </source>
</reference>
<dbReference type="OrthoDB" id="5384459at2759"/>
<protein>
    <recommendedName>
        <fullName evidence="3">DUF7820 domain-containing protein</fullName>
    </recommendedName>
</protein>
<feature type="region of interest" description="Disordered" evidence="1">
    <location>
        <begin position="158"/>
        <end position="177"/>
    </location>
</feature>
<feature type="compositionally biased region" description="Basic and acidic residues" evidence="1">
    <location>
        <begin position="1"/>
        <end position="12"/>
    </location>
</feature>
<dbReference type="EMBL" id="CP069024">
    <property type="protein sequence ID" value="QRC92594.1"/>
    <property type="molecule type" value="Genomic_DNA"/>
</dbReference>
<feature type="compositionally biased region" description="Low complexity" evidence="1">
    <location>
        <begin position="347"/>
        <end position="362"/>
    </location>
</feature>
<keyword evidence="5" id="KW-1185">Reference proteome</keyword>
<feature type="compositionally biased region" description="Acidic residues" evidence="1">
    <location>
        <begin position="20"/>
        <end position="34"/>
    </location>
</feature>
<keyword evidence="2" id="KW-0812">Transmembrane</keyword>
<dbReference type="Pfam" id="PF25130">
    <property type="entry name" value="DUF7820"/>
    <property type="match status" value="1"/>
</dbReference>
<dbReference type="VEuPathDB" id="FungiDB:JI435_083530"/>
<accession>A0A7U2HW83</accession>
<evidence type="ECO:0000313" key="5">
    <source>
        <dbReference type="Proteomes" id="UP000663193"/>
    </source>
</evidence>
<dbReference type="PANTHER" id="PTHR42078">
    <property type="entry name" value="GLUCAN 1, 4-ALPHA-GLUCOSIDASE"/>
    <property type="match status" value="1"/>
</dbReference>
<dbReference type="PANTHER" id="PTHR42078:SF1">
    <property type="entry name" value="GLUCAN 1, 4-ALPHA-GLUCOSIDASE"/>
    <property type="match status" value="1"/>
</dbReference>
<feature type="compositionally biased region" description="Basic and acidic residues" evidence="1">
    <location>
        <begin position="88"/>
        <end position="109"/>
    </location>
</feature>
<feature type="region of interest" description="Disordered" evidence="1">
    <location>
        <begin position="418"/>
        <end position="451"/>
    </location>
</feature>
<feature type="region of interest" description="Disordered" evidence="1">
    <location>
        <begin position="1"/>
        <end position="151"/>
    </location>
</feature>
<feature type="region of interest" description="Disordered" evidence="1">
    <location>
        <begin position="316"/>
        <end position="377"/>
    </location>
</feature>
<feature type="compositionally biased region" description="Basic and acidic residues" evidence="1">
    <location>
        <begin position="418"/>
        <end position="431"/>
    </location>
</feature>
<organism evidence="4 5">
    <name type="scientific">Phaeosphaeria nodorum (strain SN15 / ATCC MYA-4574 / FGSC 10173)</name>
    <name type="common">Glume blotch fungus</name>
    <name type="synonym">Parastagonospora nodorum</name>
    <dbReference type="NCBI Taxonomy" id="321614"/>
    <lineage>
        <taxon>Eukaryota</taxon>
        <taxon>Fungi</taxon>
        <taxon>Dikarya</taxon>
        <taxon>Ascomycota</taxon>
        <taxon>Pezizomycotina</taxon>
        <taxon>Dothideomycetes</taxon>
        <taxon>Pleosporomycetidae</taxon>
        <taxon>Pleosporales</taxon>
        <taxon>Pleosporineae</taxon>
        <taxon>Phaeosphaeriaceae</taxon>
        <taxon>Parastagonospora</taxon>
    </lineage>
</organism>
<evidence type="ECO:0000313" key="4">
    <source>
        <dbReference type="EMBL" id="QRC92594.1"/>
    </source>
</evidence>
<keyword evidence="2" id="KW-0472">Membrane</keyword>
<keyword evidence="2" id="KW-1133">Transmembrane helix</keyword>
<evidence type="ECO:0000259" key="3">
    <source>
        <dbReference type="Pfam" id="PF25130"/>
    </source>
</evidence>
<feature type="transmembrane region" description="Helical" evidence="2">
    <location>
        <begin position="389"/>
        <end position="414"/>
    </location>
</feature>